<keyword evidence="8" id="KW-1185">Reference proteome</keyword>
<reference evidence="9" key="1">
    <citation type="submission" date="2022-11" db="UniProtKB">
        <authorList>
            <consortium name="WormBaseParasite"/>
        </authorList>
    </citation>
    <scope>IDENTIFICATION</scope>
</reference>
<name>A0A914QQQ2_9BILA</name>
<dbReference type="GO" id="GO:0005615">
    <property type="term" value="C:extracellular space"/>
    <property type="evidence" value="ECO:0007669"/>
    <property type="project" value="TreeGrafter"/>
</dbReference>
<dbReference type="Pfam" id="PF00965">
    <property type="entry name" value="TIMP"/>
    <property type="match status" value="1"/>
</dbReference>
<feature type="signal peptide" evidence="6">
    <location>
        <begin position="1"/>
        <end position="20"/>
    </location>
</feature>
<evidence type="ECO:0000313" key="8">
    <source>
        <dbReference type="Proteomes" id="UP000887578"/>
    </source>
</evidence>
<feature type="chain" id="PRO_5036814348" evidence="6">
    <location>
        <begin position="21"/>
        <end position="148"/>
    </location>
</feature>
<evidence type="ECO:0000256" key="5">
    <source>
        <dbReference type="PIRSR" id="PIRSR601820-3"/>
    </source>
</evidence>
<evidence type="ECO:0000256" key="4">
    <source>
        <dbReference type="PIRSR" id="PIRSR601820-1"/>
    </source>
</evidence>
<dbReference type="Proteomes" id="UP000887578">
    <property type="component" value="Unplaced"/>
</dbReference>
<evidence type="ECO:0000259" key="7">
    <source>
        <dbReference type="PROSITE" id="PS50189"/>
    </source>
</evidence>
<protein>
    <submittedName>
        <fullName evidence="9">NTR domain-containing protein</fullName>
    </submittedName>
</protein>
<dbReference type="GO" id="GO:0031012">
    <property type="term" value="C:extracellular matrix"/>
    <property type="evidence" value="ECO:0007669"/>
    <property type="project" value="TreeGrafter"/>
</dbReference>
<evidence type="ECO:0000256" key="2">
    <source>
        <dbReference type="ARBA" id="ARBA00022525"/>
    </source>
</evidence>
<keyword evidence="4" id="KW-0479">Metal-binding</keyword>
<feature type="domain" description="NTR" evidence="7">
    <location>
        <begin position="21"/>
        <end position="142"/>
    </location>
</feature>
<evidence type="ECO:0000256" key="1">
    <source>
        <dbReference type="ARBA" id="ARBA00004613"/>
    </source>
</evidence>
<comment type="subcellular location">
    <subcellularLocation>
        <location evidence="1">Secreted</location>
    </subcellularLocation>
</comment>
<dbReference type="PANTHER" id="PTHR11844">
    <property type="entry name" value="METALLOPROTEASE INHIBITOR"/>
    <property type="match status" value="1"/>
</dbReference>
<dbReference type="SUPFAM" id="SSF50242">
    <property type="entry name" value="TIMP-like"/>
    <property type="match status" value="1"/>
</dbReference>
<proteinExistence type="predicted"/>
<dbReference type="InterPro" id="IPR001820">
    <property type="entry name" value="TIMP"/>
</dbReference>
<keyword evidence="3 5" id="KW-1015">Disulfide bond</keyword>
<keyword evidence="4" id="KW-0862">Zinc</keyword>
<feature type="disulfide bond" evidence="5">
    <location>
        <begin position="21"/>
        <end position="90"/>
    </location>
</feature>
<keyword evidence="6" id="KW-0732">Signal</keyword>
<evidence type="ECO:0000256" key="3">
    <source>
        <dbReference type="ARBA" id="ARBA00023157"/>
    </source>
</evidence>
<dbReference type="Gene3D" id="2.40.50.120">
    <property type="match status" value="1"/>
</dbReference>
<feature type="binding site" evidence="4">
    <location>
        <position position="21"/>
    </location>
    <ligand>
        <name>Zn(2+)</name>
        <dbReference type="ChEBI" id="CHEBI:29105"/>
        <note>ligand shared with metalloproteinase partner</note>
    </ligand>
</feature>
<evidence type="ECO:0000256" key="6">
    <source>
        <dbReference type="SAM" id="SignalP"/>
    </source>
</evidence>
<dbReference type="GO" id="GO:0008191">
    <property type="term" value="F:metalloendopeptidase inhibitor activity"/>
    <property type="evidence" value="ECO:0007669"/>
    <property type="project" value="InterPro"/>
</dbReference>
<dbReference type="GO" id="GO:0046872">
    <property type="term" value="F:metal ion binding"/>
    <property type="evidence" value="ECO:0007669"/>
    <property type="project" value="UniProtKB-KW"/>
</dbReference>
<dbReference type="PROSITE" id="PS50189">
    <property type="entry name" value="NTR"/>
    <property type="match status" value="1"/>
</dbReference>
<feature type="disulfide bond" evidence="5">
    <location>
        <begin position="23"/>
        <end position="123"/>
    </location>
</feature>
<keyword evidence="2" id="KW-0964">Secreted</keyword>
<dbReference type="AlphaFoldDB" id="A0A914QQQ2"/>
<dbReference type="InterPro" id="IPR001134">
    <property type="entry name" value="Netrin_domain"/>
</dbReference>
<dbReference type="WBParaSite" id="PDA_v2.g6209.t1">
    <property type="protein sequence ID" value="PDA_v2.g6209.t1"/>
    <property type="gene ID" value="PDA_v2.g6209"/>
</dbReference>
<evidence type="ECO:0000313" key="9">
    <source>
        <dbReference type="WBParaSite" id="PDA_v2.g6209.t1"/>
    </source>
</evidence>
<dbReference type="InterPro" id="IPR008993">
    <property type="entry name" value="TIMP-like_OB-fold"/>
</dbReference>
<organism evidence="8 9">
    <name type="scientific">Panagrolaimus davidi</name>
    <dbReference type="NCBI Taxonomy" id="227884"/>
    <lineage>
        <taxon>Eukaryota</taxon>
        <taxon>Metazoa</taxon>
        <taxon>Ecdysozoa</taxon>
        <taxon>Nematoda</taxon>
        <taxon>Chromadorea</taxon>
        <taxon>Rhabditida</taxon>
        <taxon>Tylenchina</taxon>
        <taxon>Panagrolaimomorpha</taxon>
        <taxon>Panagrolaimoidea</taxon>
        <taxon>Panagrolaimidae</taxon>
        <taxon>Panagrolaimus</taxon>
    </lineage>
</organism>
<dbReference type="GO" id="GO:0051045">
    <property type="term" value="P:negative regulation of membrane protein ectodomain proteolysis"/>
    <property type="evidence" value="ECO:0007669"/>
    <property type="project" value="TreeGrafter"/>
</dbReference>
<dbReference type="PANTHER" id="PTHR11844:SF25">
    <property type="entry name" value="NTR DOMAIN-CONTAINING PROTEIN"/>
    <property type="match status" value="1"/>
</dbReference>
<accession>A0A914QQQ2</accession>
<sequence length="148" mass="16572">MVKLFVAVFLFAFILSTSEACSCTPENPQRSLKIYCSADLVAEITVFDTQPFGGNFYEFSINYTTVYKMPTKFNETYPTKIYSNQQSSACGMKLPHNLDIIVVGNINEYNTFGPKGEIGIAMCSYLDAEFKESLKNGTFINCSELKNV</sequence>
<dbReference type="GO" id="GO:0002020">
    <property type="term" value="F:protease binding"/>
    <property type="evidence" value="ECO:0007669"/>
    <property type="project" value="TreeGrafter"/>
</dbReference>